<organism evidence="2 3">
    <name type="scientific">Pseudomonas synxantha</name>
    <dbReference type="NCBI Taxonomy" id="47883"/>
    <lineage>
        <taxon>Bacteria</taxon>
        <taxon>Pseudomonadati</taxon>
        <taxon>Pseudomonadota</taxon>
        <taxon>Gammaproteobacteria</taxon>
        <taxon>Pseudomonadales</taxon>
        <taxon>Pseudomonadaceae</taxon>
        <taxon>Pseudomonas</taxon>
    </lineage>
</organism>
<dbReference type="Proteomes" id="UP000033099">
    <property type="component" value="Chromosome"/>
</dbReference>
<dbReference type="PROSITE" id="PS50851">
    <property type="entry name" value="CHEW"/>
    <property type="match status" value="1"/>
</dbReference>
<dbReference type="PIRSF" id="PIRSF020479">
    <property type="entry name" value="UCP020479_CheW"/>
    <property type="match status" value="1"/>
</dbReference>
<dbReference type="SUPFAM" id="SSF50341">
    <property type="entry name" value="CheW-like"/>
    <property type="match status" value="1"/>
</dbReference>
<dbReference type="KEGG" id="pfb:VO64_5126"/>
<name>A0AAU8U564_9PSED</name>
<evidence type="ECO:0000313" key="3">
    <source>
        <dbReference type="Proteomes" id="UP000033099"/>
    </source>
</evidence>
<protein>
    <submittedName>
        <fullName evidence="2">CheW domain protein</fullName>
    </submittedName>
</protein>
<dbReference type="InterPro" id="IPR014506">
    <property type="entry name" value="UCP020479_CheW"/>
</dbReference>
<evidence type="ECO:0000259" key="1">
    <source>
        <dbReference type="PROSITE" id="PS50851"/>
    </source>
</evidence>
<feature type="domain" description="CheW-like" evidence="1">
    <location>
        <begin position="112"/>
        <end position="250"/>
    </location>
</feature>
<dbReference type="EMBL" id="CP011117">
    <property type="protein sequence ID" value="AKA85672.1"/>
    <property type="molecule type" value="Genomic_DNA"/>
</dbReference>
<dbReference type="InterPro" id="IPR002545">
    <property type="entry name" value="CheW-lke_dom"/>
</dbReference>
<gene>
    <name evidence="2" type="ORF">VO64_5126</name>
</gene>
<proteinExistence type="predicted"/>
<dbReference type="SMART" id="SM00260">
    <property type="entry name" value="CheW"/>
    <property type="match status" value="1"/>
</dbReference>
<dbReference type="GO" id="GO:0007165">
    <property type="term" value="P:signal transduction"/>
    <property type="evidence" value="ECO:0007669"/>
    <property type="project" value="InterPro"/>
</dbReference>
<dbReference type="CDD" id="cd00588">
    <property type="entry name" value="CheW_like"/>
    <property type="match status" value="1"/>
</dbReference>
<dbReference type="AlphaFoldDB" id="A0AAU8U564"/>
<dbReference type="RefSeq" id="WP_046071806.1">
    <property type="nucleotide sequence ID" value="NZ_CP011117.2"/>
</dbReference>
<accession>A0AAU8U564</accession>
<dbReference type="GO" id="GO:0006935">
    <property type="term" value="P:chemotaxis"/>
    <property type="evidence" value="ECO:0007669"/>
    <property type="project" value="InterPro"/>
</dbReference>
<evidence type="ECO:0000313" key="2">
    <source>
        <dbReference type="EMBL" id="AKA85672.1"/>
    </source>
</evidence>
<reference evidence="2 3" key="1">
    <citation type="journal article" date="2015" name="Genome Announc.">
        <title>Complete Genome Sequence of Biocontrol Strain Pseudomonas fluorescens LBUM223.</title>
        <authorList>
            <person name="Roquigny R."/>
            <person name="Arseneault T."/>
            <person name="Gadkar V.J."/>
            <person name="Novinscak A."/>
            <person name="Joly D.L."/>
            <person name="Filion M."/>
        </authorList>
    </citation>
    <scope>NUCLEOTIDE SEQUENCE [LARGE SCALE GENOMIC DNA]</scope>
    <source>
        <strain evidence="2 3">LBUM223</strain>
    </source>
</reference>
<sequence length="262" mass="28817">MNRPVDLKTRPQLALQSYLDALLQDATEEELPEPILVLEPAVEPPGTLDEFQLAVLEEQARDALAEAAPVVPVTPDPVAPVVVEPLVEVHLPPSITPPPVTGDGRPAWAAEPFECLLFDVAGLTLAVPLVCLGSIYSLEGHELTPLFGQPEWFLGILPSQAGNLKVLDTARWVMPDRYRDDFRQGLQYVISVQGYEWGLAVHQVSRSLRLDPNEIKWRSHRGQRPWLAGTVIEHMCALLDVAELAELIASGAVKAMPQNKRS</sequence>
<dbReference type="InterPro" id="IPR036061">
    <property type="entry name" value="CheW-like_dom_sf"/>
</dbReference>
<dbReference type="Pfam" id="PF01584">
    <property type="entry name" value="CheW"/>
    <property type="match status" value="1"/>
</dbReference>